<name>A0A0N4UM12_DRAME</name>
<feature type="transmembrane region" description="Helical" evidence="12">
    <location>
        <begin position="53"/>
        <end position="71"/>
    </location>
</feature>
<evidence type="ECO:0000256" key="11">
    <source>
        <dbReference type="RuleBase" id="RU362091"/>
    </source>
</evidence>
<evidence type="ECO:0000256" key="6">
    <source>
        <dbReference type="ARBA" id="ARBA00022989"/>
    </source>
</evidence>
<reference evidence="16" key="1">
    <citation type="submission" date="2017-02" db="UniProtKB">
        <authorList>
            <consortium name="WormBaseParasite"/>
        </authorList>
    </citation>
    <scope>IDENTIFICATION</scope>
</reference>
<dbReference type="InterPro" id="IPR038377">
    <property type="entry name" value="Na/Glc_symporter_sf"/>
</dbReference>
<feature type="transmembrane region" description="Helical" evidence="12">
    <location>
        <begin position="283"/>
        <end position="304"/>
    </location>
</feature>
<evidence type="ECO:0000313" key="16">
    <source>
        <dbReference type="WBParaSite" id="DME_0000886301-mRNA-1"/>
    </source>
</evidence>
<feature type="transmembrane region" description="Helical" evidence="12">
    <location>
        <begin position="127"/>
        <end position="145"/>
    </location>
</feature>
<feature type="transmembrane region" description="Helical" evidence="12">
    <location>
        <begin position="228"/>
        <end position="248"/>
    </location>
</feature>
<keyword evidence="5 12" id="KW-0812">Transmembrane</keyword>
<dbReference type="InterPro" id="IPR001734">
    <property type="entry name" value="Na/solute_symporter"/>
</dbReference>
<comment type="similarity">
    <text evidence="2 11">Belongs to the sodium:solute symporter (SSF) (TC 2.A.21) family.</text>
</comment>
<dbReference type="Gene3D" id="1.20.1730.10">
    <property type="entry name" value="Sodium/glucose cotransporter"/>
    <property type="match status" value="1"/>
</dbReference>
<feature type="transmembrane region" description="Helical" evidence="12">
    <location>
        <begin position="103"/>
        <end position="121"/>
    </location>
</feature>
<accession>A0A0N4UM12</accession>
<feature type="transmembrane region" description="Helical" evidence="12">
    <location>
        <begin position="157"/>
        <end position="178"/>
    </location>
</feature>
<dbReference type="PANTHER" id="PTHR42985">
    <property type="entry name" value="SODIUM-COUPLED MONOCARBOXYLATE TRANSPORTER"/>
    <property type="match status" value="1"/>
</dbReference>
<keyword evidence="6 12" id="KW-1133">Transmembrane helix</keyword>
<dbReference type="EMBL" id="UYYG01001221">
    <property type="protein sequence ID" value="VDN60528.1"/>
    <property type="molecule type" value="Genomic_DNA"/>
</dbReference>
<keyword evidence="8" id="KW-0406">Ion transport</keyword>
<dbReference type="PANTHER" id="PTHR42985:SF2">
    <property type="entry name" value="SODIUM-DEPENDENT MULTIVITAMIN TRANSPORTER"/>
    <property type="match status" value="1"/>
</dbReference>
<evidence type="ECO:0000313" key="15">
    <source>
        <dbReference type="Proteomes" id="UP000274756"/>
    </source>
</evidence>
<keyword evidence="4" id="KW-1003">Cell membrane</keyword>
<dbReference type="WBParaSite" id="DME_0000886301-mRNA-1">
    <property type="protein sequence ID" value="DME_0000886301-mRNA-1"/>
    <property type="gene ID" value="DME_0000886301"/>
</dbReference>
<comment type="subcellular location">
    <subcellularLocation>
        <location evidence="1">Cell membrane</location>
        <topology evidence="1">Multi-pass membrane protein</topology>
    </subcellularLocation>
</comment>
<proteinExistence type="inferred from homology"/>
<dbReference type="Proteomes" id="UP000274756">
    <property type="component" value="Unassembled WGS sequence"/>
</dbReference>
<protein>
    <submittedName>
        <fullName evidence="16">Sodium-coupled monocarboxylate transporter 2</fullName>
    </submittedName>
</protein>
<evidence type="ECO:0000256" key="1">
    <source>
        <dbReference type="ARBA" id="ARBA00004651"/>
    </source>
</evidence>
<dbReference type="InterPro" id="IPR051163">
    <property type="entry name" value="Sodium:Solute_Symporter_SSF"/>
</dbReference>
<dbReference type="STRING" id="318479.A0A0N4UM12"/>
<dbReference type="AlphaFoldDB" id="A0A0N4UM12"/>
<keyword evidence="15" id="KW-1185">Reference proteome</keyword>
<keyword evidence="7" id="KW-0915">Sodium</keyword>
<gene>
    <name evidence="13" type="ORF">DME_LOCUS10501</name>
</gene>
<evidence type="ECO:0000256" key="5">
    <source>
        <dbReference type="ARBA" id="ARBA00022692"/>
    </source>
</evidence>
<feature type="transmembrane region" description="Helical" evidence="12">
    <location>
        <begin position="21"/>
        <end position="41"/>
    </location>
</feature>
<keyword evidence="9 12" id="KW-0472">Membrane</keyword>
<dbReference type="GO" id="GO:0015293">
    <property type="term" value="F:symporter activity"/>
    <property type="evidence" value="ECO:0007669"/>
    <property type="project" value="TreeGrafter"/>
</dbReference>
<evidence type="ECO:0000256" key="10">
    <source>
        <dbReference type="ARBA" id="ARBA00023201"/>
    </source>
</evidence>
<evidence type="ECO:0000256" key="8">
    <source>
        <dbReference type="ARBA" id="ARBA00023065"/>
    </source>
</evidence>
<dbReference type="GO" id="GO:0006814">
    <property type="term" value="P:sodium ion transport"/>
    <property type="evidence" value="ECO:0007669"/>
    <property type="project" value="UniProtKB-KW"/>
</dbReference>
<keyword evidence="3" id="KW-0813">Transport</keyword>
<dbReference type="PROSITE" id="PS50283">
    <property type="entry name" value="NA_SOLUT_SYMP_3"/>
    <property type="match status" value="1"/>
</dbReference>
<evidence type="ECO:0000256" key="9">
    <source>
        <dbReference type="ARBA" id="ARBA00023136"/>
    </source>
</evidence>
<evidence type="ECO:0000256" key="12">
    <source>
        <dbReference type="SAM" id="Phobius"/>
    </source>
</evidence>
<feature type="transmembrane region" description="Helical" evidence="12">
    <location>
        <begin position="254"/>
        <end position="276"/>
    </location>
</feature>
<evidence type="ECO:0000313" key="14">
    <source>
        <dbReference type="Proteomes" id="UP000038040"/>
    </source>
</evidence>
<keyword evidence="10" id="KW-0739">Sodium transport</keyword>
<sequence>MLLYMSVALYAPSLALSSVTNIPLLLSICLTAGLSGLYISLGGAKAGIHTSSLQMALILLSMAIILICSLTKVKISEIIPRAYNGGRLQLLDFRLDPRIRHSVWPLLIGGTGNILCLVVLLNIPFNFLILTLYVGVGLILYYFYYNCDPALKSKDQLLPYFVLEKISSIPGITGLFIASVYSAGTSTLSASYSALSAVVIEDVIKQYLLKLRNGKQLDIKVAIRLTKVLPLVFCVLTIVLAYLCSLLKTMVLQISLSIFGLAGGPVLAVFCMGFFFPFIKKTAAFLGQLFATIFCIFLAAGSIMERIRPVALPLDRNCGLSNTSVIFNYTDPYYGMVEPLSSTSLLVQLYRVSYQYYSTIAVLFAFTWVKLQDVVGSFNRQIERID</sequence>
<dbReference type="Proteomes" id="UP000038040">
    <property type="component" value="Unplaced"/>
</dbReference>
<dbReference type="Pfam" id="PF00474">
    <property type="entry name" value="SSF"/>
    <property type="match status" value="1"/>
</dbReference>
<reference evidence="13 15" key="2">
    <citation type="submission" date="2018-11" db="EMBL/GenBank/DDBJ databases">
        <authorList>
            <consortium name="Pathogen Informatics"/>
        </authorList>
    </citation>
    <scope>NUCLEOTIDE SEQUENCE [LARGE SCALE GENOMIC DNA]</scope>
</reference>
<evidence type="ECO:0000256" key="3">
    <source>
        <dbReference type="ARBA" id="ARBA00022448"/>
    </source>
</evidence>
<dbReference type="OrthoDB" id="6132759at2759"/>
<evidence type="ECO:0000256" key="4">
    <source>
        <dbReference type="ARBA" id="ARBA00022475"/>
    </source>
</evidence>
<evidence type="ECO:0000256" key="7">
    <source>
        <dbReference type="ARBA" id="ARBA00023053"/>
    </source>
</evidence>
<evidence type="ECO:0000313" key="13">
    <source>
        <dbReference type="EMBL" id="VDN60528.1"/>
    </source>
</evidence>
<organism evidence="14 16">
    <name type="scientific">Dracunculus medinensis</name>
    <name type="common">Guinea worm</name>
    <dbReference type="NCBI Taxonomy" id="318479"/>
    <lineage>
        <taxon>Eukaryota</taxon>
        <taxon>Metazoa</taxon>
        <taxon>Ecdysozoa</taxon>
        <taxon>Nematoda</taxon>
        <taxon>Chromadorea</taxon>
        <taxon>Rhabditida</taxon>
        <taxon>Spirurina</taxon>
        <taxon>Dracunculoidea</taxon>
        <taxon>Dracunculidae</taxon>
        <taxon>Dracunculus</taxon>
    </lineage>
</organism>
<dbReference type="GO" id="GO:0005886">
    <property type="term" value="C:plasma membrane"/>
    <property type="evidence" value="ECO:0007669"/>
    <property type="project" value="UniProtKB-SubCell"/>
</dbReference>
<evidence type="ECO:0000256" key="2">
    <source>
        <dbReference type="ARBA" id="ARBA00006434"/>
    </source>
</evidence>